<evidence type="ECO:0000256" key="9">
    <source>
        <dbReference type="ARBA" id="ARBA00022692"/>
    </source>
</evidence>
<dbReference type="AlphaFoldDB" id="C7MGH5"/>
<dbReference type="InterPro" id="IPR027417">
    <property type="entry name" value="P-loop_NTPase"/>
</dbReference>
<dbReference type="PATRIC" id="fig|446465.5.peg.287"/>
<keyword evidence="13 17" id="KW-1133">Transmembrane helix</keyword>
<evidence type="ECO:0000256" key="6">
    <source>
        <dbReference type="ARBA" id="ARBA00022475"/>
    </source>
</evidence>
<evidence type="ECO:0000256" key="7">
    <source>
        <dbReference type="ARBA" id="ARBA00022519"/>
    </source>
</evidence>
<evidence type="ECO:0000256" key="3">
    <source>
        <dbReference type="ARBA" id="ARBA00007316"/>
    </source>
</evidence>
<dbReference type="OrthoDB" id="9812433at2"/>
<evidence type="ECO:0000256" key="18">
    <source>
        <dbReference type="SAM" id="SignalP"/>
    </source>
</evidence>
<feature type="domain" description="AAA" evidence="20">
    <location>
        <begin position="267"/>
        <end position="411"/>
    </location>
</feature>
<dbReference type="eggNOG" id="COG0489">
    <property type="taxonomic scope" value="Bacteria"/>
</dbReference>
<evidence type="ECO:0000259" key="20">
    <source>
        <dbReference type="Pfam" id="PF13614"/>
    </source>
</evidence>
<evidence type="ECO:0000256" key="15">
    <source>
        <dbReference type="ARBA" id="ARBA00023137"/>
    </source>
</evidence>
<organism evidence="21 22">
    <name type="scientific">Brachybacterium faecium (strain ATCC 43885 / DSM 4810 / JCM 11609 / LMG 19847 / NBRC 14762 / NCIMB 9860 / 6-10)</name>
    <dbReference type="NCBI Taxonomy" id="446465"/>
    <lineage>
        <taxon>Bacteria</taxon>
        <taxon>Bacillati</taxon>
        <taxon>Actinomycetota</taxon>
        <taxon>Actinomycetes</taxon>
        <taxon>Micrococcales</taxon>
        <taxon>Dermabacteraceae</taxon>
        <taxon>Brachybacterium</taxon>
    </lineage>
</organism>
<gene>
    <name evidence="21" type="ordered locus">Bfae_02900</name>
</gene>
<dbReference type="STRING" id="446465.Bfae_02900"/>
<dbReference type="Pfam" id="PF13614">
    <property type="entry name" value="AAA_31"/>
    <property type="match status" value="1"/>
</dbReference>
<dbReference type="PANTHER" id="PTHR32309:SF13">
    <property type="entry name" value="FERRIC ENTEROBACTIN TRANSPORT PROTEIN FEPE"/>
    <property type="match status" value="1"/>
</dbReference>
<dbReference type="eggNOG" id="COG3944">
    <property type="taxonomic scope" value="Bacteria"/>
</dbReference>
<evidence type="ECO:0000256" key="13">
    <source>
        <dbReference type="ARBA" id="ARBA00022989"/>
    </source>
</evidence>
<evidence type="ECO:0000256" key="16">
    <source>
        <dbReference type="ARBA" id="ARBA00051245"/>
    </source>
</evidence>
<reference evidence="21 22" key="1">
    <citation type="journal article" date="2009" name="Stand. Genomic Sci.">
        <title>Complete genome sequence of Brachybacterium faecium type strain (Schefferle 6-10).</title>
        <authorList>
            <person name="Lapidus A."/>
            <person name="Pukall R."/>
            <person name="Labuttii K."/>
            <person name="Copeland A."/>
            <person name="Del Rio T.G."/>
            <person name="Nolan M."/>
            <person name="Chen F."/>
            <person name="Lucas S."/>
            <person name="Tice H."/>
            <person name="Cheng J.F."/>
            <person name="Bruce D."/>
            <person name="Goodwin L."/>
            <person name="Pitluck S."/>
            <person name="Rohde M."/>
            <person name="Goker M."/>
            <person name="Pati A."/>
            <person name="Ivanova N."/>
            <person name="Mavrommatis K."/>
            <person name="Chen A."/>
            <person name="Palaniappan K."/>
            <person name="D'haeseleer P."/>
            <person name="Chain P."/>
            <person name="Bristow J."/>
            <person name="Eisen J.A."/>
            <person name="Markowitz V."/>
            <person name="Hugenholtz P."/>
            <person name="Kyrpides N.C."/>
            <person name="Klenk H.P."/>
        </authorList>
    </citation>
    <scope>NUCLEOTIDE SEQUENCE [LARGE SCALE GENOMIC DNA]</scope>
    <source>
        <strain evidence="22">ATCC 43885 / DSM 4810 / JCM 11609 / LMG 19847 / NBRC 14762 / NCIMB 9860 / 6-10</strain>
    </source>
</reference>
<keyword evidence="11" id="KW-0418">Kinase</keyword>
<dbReference type="PANTHER" id="PTHR32309">
    <property type="entry name" value="TYROSINE-PROTEIN KINASE"/>
    <property type="match status" value="1"/>
</dbReference>
<keyword evidence="8" id="KW-0808">Transferase</keyword>
<feature type="transmembrane region" description="Helical" evidence="17">
    <location>
        <begin position="181"/>
        <end position="203"/>
    </location>
</feature>
<accession>C7MGH5</accession>
<comment type="similarity">
    <text evidence="4">Belongs to the etk/wzc family.</text>
</comment>
<evidence type="ECO:0000256" key="14">
    <source>
        <dbReference type="ARBA" id="ARBA00023136"/>
    </source>
</evidence>
<keyword evidence="14 17" id="KW-0472">Membrane</keyword>
<evidence type="ECO:0000256" key="12">
    <source>
        <dbReference type="ARBA" id="ARBA00022840"/>
    </source>
</evidence>
<keyword evidence="6" id="KW-1003">Cell membrane</keyword>
<keyword evidence="10" id="KW-0547">Nucleotide-binding</keyword>
<evidence type="ECO:0000256" key="4">
    <source>
        <dbReference type="ARBA" id="ARBA00008883"/>
    </source>
</evidence>
<evidence type="ECO:0000256" key="5">
    <source>
        <dbReference type="ARBA" id="ARBA00011903"/>
    </source>
</evidence>
<keyword evidence="9 17" id="KW-0812">Transmembrane</keyword>
<keyword evidence="12" id="KW-0067">ATP-binding</keyword>
<evidence type="ECO:0000256" key="10">
    <source>
        <dbReference type="ARBA" id="ARBA00022741"/>
    </source>
</evidence>
<keyword evidence="15" id="KW-0829">Tyrosine-protein kinase</keyword>
<comment type="subcellular location">
    <subcellularLocation>
        <location evidence="1">Cell inner membrane</location>
        <topology evidence="1">Multi-pass membrane protein</topology>
    </subcellularLocation>
</comment>
<dbReference type="InterPro" id="IPR003856">
    <property type="entry name" value="LPS_length_determ_N"/>
</dbReference>
<dbReference type="Gene3D" id="3.40.50.300">
    <property type="entry name" value="P-loop containing nucleotide triphosphate hydrolases"/>
    <property type="match status" value="1"/>
</dbReference>
<dbReference type="GO" id="GO:0005886">
    <property type="term" value="C:plasma membrane"/>
    <property type="evidence" value="ECO:0007669"/>
    <property type="project" value="UniProtKB-SubCell"/>
</dbReference>
<dbReference type="CDD" id="cd05387">
    <property type="entry name" value="BY-kinase"/>
    <property type="match status" value="1"/>
</dbReference>
<feature type="domain" description="Polysaccharide chain length determinant N-terminal" evidence="19">
    <location>
        <begin position="7"/>
        <end position="94"/>
    </location>
</feature>
<dbReference type="GO" id="GO:0005524">
    <property type="term" value="F:ATP binding"/>
    <property type="evidence" value="ECO:0007669"/>
    <property type="project" value="UniProtKB-KW"/>
</dbReference>
<dbReference type="SUPFAM" id="SSF52540">
    <property type="entry name" value="P-loop containing nucleoside triphosphate hydrolases"/>
    <property type="match status" value="1"/>
</dbReference>
<evidence type="ECO:0000256" key="8">
    <source>
        <dbReference type="ARBA" id="ARBA00022679"/>
    </source>
</evidence>
<evidence type="ECO:0000313" key="21">
    <source>
        <dbReference type="EMBL" id="ACU84166.1"/>
    </source>
</evidence>
<comment type="similarity">
    <text evidence="3">Belongs to the CpsD/CapB family.</text>
</comment>
<dbReference type="KEGG" id="bfa:Bfae_02900"/>
<dbReference type="InterPro" id="IPR050445">
    <property type="entry name" value="Bact_polysacc_biosynth/exp"/>
</dbReference>
<dbReference type="NCBIfam" id="TIGR01007">
    <property type="entry name" value="eps_fam"/>
    <property type="match status" value="1"/>
</dbReference>
<dbReference type="InterPro" id="IPR005702">
    <property type="entry name" value="Wzc-like_C"/>
</dbReference>
<feature type="signal peptide" evidence="18">
    <location>
        <begin position="1"/>
        <end position="37"/>
    </location>
</feature>
<keyword evidence="7" id="KW-0997">Cell inner membrane</keyword>
<sequence length="453" mass="47746">MSEQKTSMRSLLAAIRKFWWLVAVLALAGGAASFAYAAAQTPLYQATSSLHFALDQGASAVDLNQGSAYTQSQMLSYAQLVEGSRVLEPVIDELGLDTTPRELARSIQVTIPQDTVTLKITATTEGPESSAELATSISEHLIDEVQEIAPRNPEGGSTITVVVYDGAVAPEHQSSPDKTKAAALGLGAGAVAGIAAAFLVVAVDTRLRNEDQLASATGIPVLGAVSRSPLLAHRSIATIQQRLSRTTEEFLRIRSALTYVNVASEVKVLLITACKPGEGKSTISVNLAMALASEEDSVLLIDADLRRPRAHEYAGVDGAVGLTNVLSGEVDLDVATYRFPGTALDLLPAGTIPPNPAELLTSAAMKDLVAAVSHRYRYVILDTPPVLSVADANLLSPLADGTIVTVDAQKTRRVSLAQTTKILTGGGARILGTVLNRARPVRDRDGYYSETRG</sequence>
<dbReference type="EMBL" id="CP001643">
    <property type="protein sequence ID" value="ACU84166.1"/>
    <property type="molecule type" value="Genomic_DNA"/>
</dbReference>
<name>C7MGH5_BRAFD</name>
<keyword evidence="22" id="KW-1185">Reference proteome</keyword>
<comment type="similarity">
    <text evidence="2">Belongs to the CpsC/CapA family.</text>
</comment>
<evidence type="ECO:0000259" key="19">
    <source>
        <dbReference type="Pfam" id="PF02706"/>
    </source>
</evidence>
<comment type="catalytic activity">
    <reaction evidence="16">
        <text>L-tyrosyl-[protein] + ATP = O-phospho-L-tyrosyl-[protein] + ADP + H(+)</text>
        <dbReference type="Rhea" id="RHEA:10596"/>
        <dbReference type="Rhea" id="RHEA-COMP:10136"/>
        <dbReference type="Rhea" id="RHEA-COMP:20101"/>
        <dbReference type="ChEBI" id="CHEBI:15378"/>
        <dbReference type="ChEBI" id="CHEBI:30616"/>
        <dbReference type="ChEBI" id="CHEBI:46858"/>
        <dbReference type="ChEBI" id="CHEBI:61978"/>
        <dbReference type="ChEBI" id="CHEBI:456216"/>
        <dbReference type="EC" id="2.7.10.2"/>
    </reaction>
</comment>
<dbReference type="GO" id="GO:0004713">
    <property type="term" value="F:protein tyrosine kinase activity"/>
    <property type="evidence" value="ECO:0007669"/>
    <property type="project" value="UniProtKB-KW"/>
</dbReference>
<dbReference type="InterPro" id="IPR025669">
    <property type="entry name" value="AAA_dom"/>
</dbReference>
<dbReference type="EC" id="2.7.10.2" evidence="5"/>
<evidence type="ECO:0000256" key="11">
    <source>
        <dbReference type="ARBA" id="ARBA00022777"/>
    </source>
</evidence>
<dbReference type="HOGENOM" id="CLU_009912_4_1_11"/>
<evidence type="ECO:0000256" key="1">
    <source>
        <dbReference type="ARBA" id="ARBA00004429"/>
    </source>
</evidence>
<proteinExistence type="inferred from homology"/>
<evidence type="ECO:0000313" key="22">
    <source>
        <dbReference type="Proteomes" id="UP000001919"/>
    </source>
</evidence>
<dbReference type="Pfam" id="PF02706">
    <property type="entry name" value="Wzz"/>
    <property type="match status" value="1"/>
</dbReference>
<protein>
    <recommendedName>
        <fullName evidence="5">non-specific protein-tyrosine kinase</fullName>
        <ecNumber evidence="5">2.7.10.2</ecNumber>
    </recommendedName>
</protein>
<feature type="chain" id="PRO_5002980295" description="non-specific protein-tyrosine kinase" evidence="18">
    <location>
        <begin position="38"/>
        <end position="453"/>
    </location>
</feature>
<evidence type="ECO:0000256" key="2">
    <source>
        <dbReference type="ARBA" id="ARBA00006683"/>
    </source>
</evidence>
<evidence type="ECO:0000256" key="17">
    <source>
        <dbReference type="SAM" id="Phobius"/>
    </source>
</evidence>
<keyword evidence="18" id="KW-0732">Signal</keyword>
<dbReference type="Proteomes" id="UP000001919">
    <property type="component" value="Chromosome"/>
</dbReference>